<protein>
    <recommendedName>
        <fullName evidence="3">Amidohydrolase</fullName>
    </recommendedName>
</protein>
<proteinExistence type="predicted"/>
<evidence type="ECO:0000313" key="2">
    <source>
        <dbReference type="Proteomes" id="UP001056937"/>
    </source>
</evidence>
<sequence length="54" mass="5654">MNKILLHAATVRNDGRYVDAGETLVIGDAGDQIDASRADALVDRGLAADATVEE</sequence>
<dbReference type="Proteomes" id="UP001056937">
    <property type="component" value="Chromosome 1"/>
</dbReference>
<accession>A0ABY4X414</accession>
<evidence type="ECO:0000313" key="1">
    <source>
        <dbReference type="EMBL" id="USI71620.1"/>
    </source>
</evidence>
<keyword evidence="2" id="KW-1185">Reference proteome</keyword>
<evidence type="ECO:0008006" key="3">
    <source>
        <dbReference type="Google" id="ProtNLM"/>
    </source>
</evidence>
<organism evidence="1 2">
    <name type="scientific">Sphingomonas morindae</name>
    <dbReference type="NCBI Taxonomy" id="1541170"/>
    <lineage>
        <taxon>Bacteria</taxon>
        <taxon>Pseudomonadati</taxon>
        <taxon>Pseudomonadota</taxon>
        <taxon>Alphaproteobacteria</taxon>
        <taxon>Sphingomonadales</taxon>
        <taxon>Sphingomonadaceae</taxon>
        <taxon>Sphingomonas</taxon>
    </lineage>
</organism>
<reference evidence="1" key="1">
    <citation type="journal article" date="2022" name="Toxins">
        <title>Genomic Analysis of Sphingopyxis sp. USTB-05 for Biodegrading Cyanobacterial Hepatotoxins.</title>
        <authorList>
            <person name="Liu C."/>
            <person name="Xu Q."/>
            <person name="Zhao Z."/>
            <person name="Zhang H."/>
            <person name="Liu X."/>
            <person name="Yin C."/>
            <person name="Liu Y."/>
            <person name="Yan H."/>
        </authorList>
    </citation>
    <scope>NUCLEOTIDE SEQUENCE</scope>
    <source>
        <strain evidence="1">NBD5</strain>
    </source>
</reference>
<dbReference type="RefSeq" id="WP_252165433.1">
    <property type="nucleotide sequence ID" value="NZ_CP084930.1"/>
</dbReference>
<gene>
    <name evidence="1" type="ORF">LHA26_09750</name>
</gene>
<dbReference type="EMBL" id="CP084930">
    <property type="protein sequence ID" value="USI71620.1"/>
    <property type="molecule type" value="Genomic_DNA"/>
</dbReference>
<name>A0ABY4X414_9SPHN</name>